<dbReference type="InterPro" id="IPR021810">
    <property type="entry name" value="T1RH-like_C"/>
</dbReference>
<dbReference type="OrthoDB" id="9758243at2"/>
<dbReference type="AlphaFoldDB" id="A0A518DQK5"/>
<evidence type="ECO:0000313" key="4">
    <source>
        <dbReference type="Proteomes" id="UP000317648"/>
    </source>
</evidence>
<evidence type="ECO:0000256" key="1">
    <source>
        <dbReference type="ARBA" id="ARBA00022747"/>
    </source>
</evidence>
<dbReference type="GO" id="GO:0009307">
    <property type="term" value="P:DNA restriction-modification system"/>
    <property type="evidence" value="ECO:0007669"/>
    <property type="project" value="UniProtKB-KW"/>
</dbReference>
<accession>A0A518DQK5</accession>
<dbReference type="PANTHER" id="PTHR30195:SF15">
    <property type="entry name" value="TYPE I RESTRICTION ENZYME HINDI ENDONUCLEASE SUBUNIT"/>
    <property type="match status" value="1"/>
</dbReference>
<keyword evidence="1" id="KW-0680">Restriction system</keyword>
<gene>
    <name evidence="3" type="ORF">Pla8534_18900</name>
</gene>
<dbReference type="InterPro" id="IPR051268">
    <property type="entry name" value="Type-I_R_enzyme_R_subunit"/>
</dbReference>
<name>A0A518DQK5_9BACT</name>
<dbReference type="Proteomes" id="UP000317648">
    <property type="component" value="Chromosome"/>
</dbReference>
<protein>
    <recommendedName>
        <fullName evidence="2">Type I restriction enzyme HindI endonuclease subunit-like C-terminal domain-containing protein</fullName>
    </recommendedName>
</protein>
<dbReference type="RefSeq" id="WP_145051922.1">
    <property type="nucleotide sequence ID" value="NZ_CP036433.1"/>
</dbReference>
<organism evidence="3 4">
    <name type="scientific">Lignipirellula cremea</name>
    <dbReference type="NCBI Taxonomy" id="2528010"/>
    <lineage>
        <taxon>Bacteria</taxon>
        <taxon>Pseudomonadati</taxon>
        <taxon>Planctomycetota</taxon>
        <taxon>Planctomycetia</taxon>
        <taxon>Pirellulales</taxon>
        <taxon>Pirellulaceae</taxon>
        <taxon>Lignipirellula</taxon>
    </lineage>
</organism>
<dbReference type="PANTHER" id="PTHR30195">
    <property type="entry name" value="TYPE I SITE-SPECIFIC DEOXYRIBONUCLEASE PROTEIN SUBUNIT M AND R"/>
    <property type="match status" value="1"/>
</dbReference>
<dbReference type="EMBL" id="CP036433">
    <property type="protein sequence ID" value="QDU94104.1"/>
    <property type="molecule type" value="Genomic_DNA"/>
</dbReference>
<reference evidence="3 4" key="1">
    <citation type="submission" date="2019-02" db="EMBL/GenBank/DDBJ databases">
        <title>Deep-cultivation of Planctomycetes and their phenomic and genomic characterization uncovers novel biology.</title>
        <authorList>
            <person name="Wiegand S."/>
            <person name="Jogler M."/>
            <person name="Boedeker C."/>
            <person name="Pinto D."/>
            <person name="Vollmers J."/>
            <person name="Rivas-Marin E."/>
            <person name="Kohn T."/>
            <person name="Peeters S.H."/>
            <person name="Heuer A."/>
            <person name="Rast P."/>
            <person name="Oberbeckmann S."/>
            <person name="Bunk B."/>
            <person name="Jeske O."/>
            <person name="Meyerdierks A."/>
            <person name="Storesund J.E."/>
            <person name="Kallscheuer N."/>
            <person name="Luecker S."/>
            <person name="Lage O.M."/>
            <person name="Pohl T."/>
            <person name="Merkel B.J."/>
            <person name="Hornburger P."/>
            <person name="Mueller R.-W."/>
            <person name="Bruemmer F."/>
            <person name="Labrenz M."/>
            <person name="Spormann A.M."/>
            <person name="Op den Camp H."/>
            <person name="Overmann J."/>
            <person name="Amann R."/>
            <person name="Jetten M.S.M."/>
            <person name="Mascher T."/>
            <person name="Medema M.H."/>
            <person name="Devos D.P."/>
            <person name="Kaster A.-K."/>
            <person name="Ovreas L."/>
            <person name="Rohde M."/>
            <person name="Galperin M.Y."/>
            <person name="Jogler C."/>
        </authorList>
    </citation>
    <scope>NUCLEOTIDE SEQUENCE [LARGE SCALE GENOMIC DNA]</scope>
    <source>
        <strain evidence="3 4">Pla85_3_4</strain>
    </source>
</reference>
<feature type="domain" description="Type I restriction enzyme HindI endonuclease subunit-like C-terminal" evidence="2">
    <location>
        <begin position="101"/>
        <end position="338"/>
    </location>
</feature>
<dbReference type="KEGG" id="lcre:Pla8534_18900"/>
<evidence type="ECO:0000259" key="2">
    <source>
        <dbReference type="Pfam" id="PF11867"/>
    </source>
</evidence>
<sequence>MVSSTAIIAIRANASPHTAGEVVLALKPWSRGYIVDYIGLANHLKEALSIYAADDQKDIEDTLQNINVELPVLEARFRRLLNLFKDNGVPQIEDFVEQRIDDTAVEFKVLEQAIEKMEDIKLRANFEVFLKKFMQSMDIVLPNAAANPYKVPVKRFGYILVRVKERYKDDTLSFSGAGEKVRKLIDEHLVSLGINPKIAPVELFSPRFIQELEKNQSPKAKASEMEHAIRKHCKVKFDEDPAFYAKLSEKLEALILANKENWDQLVKDLFDVRKEAEAGRKEEIDGVSAQAAPFYDLVGQLAFPKKSVPPEHGDQVKQLLSDVIEQLQKTIDIIDFWNNAPEVSRLRGELSDLMLATGIDEIVEHSDKLVTEITQLARVREKDILK</sequence>
<proteinExistence type="predicted"/>
<evidence type="ECO:0000313" key="3">
    <source>
        <dbReference type="EMBL" id="QDU94104.1"/>
    </source>
</evidence>
<keyword evidence="4" id="KW-1185">Reference proteome</keyword>
<dbReference type="Pfam" id="PF11867">
    <property type="entry name" value="T1RH-like_C"/>
    <property type="match status" value="1"/>
</dbReference>